<proteinExistence type="predicted"/>
<reference evidence="1 2" key="1">
    <citation type="submission" date="2024-01" db="EMBL/GenBank/DDBJ databases">
        <title>Genome assemblies of Stephania.</title>
        <authorList>
            <person name="Yang L."/>
        </authorList>
    </citation>
    <scope>NUCLEOTIDE SEQUENCE [LARGE SCALE GENOMIC DNA]</scope>
    <source>
        <strain evidence="1">YNDBR</strain>
        <tissue evidence="1">Leaf</tissue>
    </source>
</reference>
<dbReference type="EMBL" id="JBBNAF010000003">
    <property type="protein sequence ID" value="KAK9160559.1"/>
    <property type="molecule type" value="Genomic_DNA"/>
</dbReference>
<keyword evidence="2" id="KW-1185">Reference proteome</keyword>
<gene>
    <name evidence="1" type="ORF">Syun_006900</name>
</gene>
<accession>A0AAP0L0W6</accession>
<name>A0AAP0L0W6_9MAGN</name>
<evidence type="ECO:0000313" key="2">
    <source>
        <dbReference type="Proteomes" id="UP001420932"/>
    </source>
</evidence>
<dbReference type="Proteomes" id="UP001420932">
    <property type="component" value="Unassembled WGS sequence"/>
</dbReference>
<comment type="caution">
    <text evidence="1">The sequence shown here is derived from an EMBL/GenBank/DDBJ whole genome shotgun (WGS) entry which is preliminary data.</text>
</comment>
<sequence>MGEGNSTVVQLHVGHVWWPLYFCLVSLYTSKHNGWKKNEIVIFGWNRNEKL</sequence>
<protein>
    <submittedName>
        <fullName evidence="1">Uncharacterized protein</fullName>
    </submittedName>
</protein>
<evidence type="ECO:0000313" key="1">
    <source>
        <dbReference type="EMBL" id="KAK9160559.1"/>
    </source>
</evidence>
<dbReference type="AlphaFoldDB" id="A0AAP0L0W6"/>
<organism evidence="1 2">
    <name type="scientific">Stephania yunnanensis</name>
    <dbReference type="NCBI Taxonomy" id="152371"/>
    <lineage>
        <taxon>Eukaryota</taxon>
        <taxon>Viridiplantae</taxon>
        <taxon>Streptophyta</taxon>
        <taxon>Embryophyta</taxon>
        <taxon>Tracheophyta</taxon>
        <taxon>Spermatophyta</taxon>
        <taxon>Magnoliopsida</taxon>
        <taxon>Ranunculales</taxon>
        <taxon>Menispermaceae</taxon>
        <taxon>Menispermoideae</taxon>
        <taxon>Cissampelideae</taxon>
        <taxon>Stephania</taxon>
    </lineage>
</organism>